<evidence type="ECO:0000313" key="1">
    <source>
        <dbReference type="EMBL" id="KKL99044.1"/>
    </source>
</evidence>
<dbReference type="EMBL" id="LAZR01017767">
    <property type="protein sequence ID" value="KKL99044.1"/>
    <property type="molecule type" value="Genomic_DNA"/>
</dbReference>
<proteinExistence type="predicted"/>
<protein>
    <submittedName>
        <fullName evidence="1">Uncharacterized protein</fullName>
    </submittedName>
</protein>
<dbReference type="AlphaFoldDB" id="A0A0F9GJQ4"/>
<reference evidence="1" key="1">
    <citation type="journal article" date="2015" name="Nature">
        <title>Complex archaea that bridge the gap between prokaryotes and eukaryotes.</title>
        <authorList>
            <person name="Spang A."/>
            <person name="Saw J.H."/>
            <person name="Jorgensen S.L."/>
            <person name="Zaremba-Niedzwiedzka K."/>
            <person name="Martijn J."/>
            <person name="Lind A.E."/>
            <person name="van Eijk R."/>
            <person name="Schleper C."/>
            <person name="Guy L."/>
            <person name="Ettema T.J."/>
        </authorList>
    </citation>
    <scope>NUCLEOTIDE SEQUENCE</scope>
</reference>
<comment type="caution">
    <text evidence="1">The sequence shown here is derived from an EMBL/GenBank/DDBJ whole genome shotgun (WGS) entry which is preliminary data.</text>
</comment>
<name>A0A0F9GJQ4_9ZZZZ</name>
<accession>A0A0F9GJQ4</accession>
<organism evidence="1">
    <name type="scientific">marine sediment metagenome</name>
    <dbReference type="NCBI Taxonomy" id="412755"/>
    <lineage>
        <taxon>unclassified sequences</taxon>
        <taxon>metagenomes</taxon>
        <taxon>ecological metagenomes</taxon>
    </lineage>
</organism>
<sequence>MRVLLRIDADPPENGKPGGYFAVMLGRLREWLASEYPEWNVNATTVVGFEDSLEEARHNLSEQWTIEP</sequence>
<gene>
    <name evidence="1" type="ORF">LCGC14_1818430</name>
</gene>